<dbReference type="Pfam" id="PF19087">
    <property type="entry name" value="DUF5776"/>
    <property type="match status" value="1"/>
</dbReference>
<evidence type="ECO:0000259" key="10">
    <source>
        <dbReference type="SMART" id="SM00644"/>
    </source>
</evidence>
<comment type="catalytic activity">
    <reaction evidence="1">
        <text>Hydrolyzes the link between N-acetylmuramoyl residues and L-amino acid residues in certain cell-wall glycopeptides.</text>
        <dbReference type="EC" id="3.5.1.28"/>
    </reaction>
</comment>
<dbReference type="InterPro" id="IPR036505">
    <property type="entry name" value="Amidase/PGRP_sf"/>
</dbReference>
<evidence type="ECO:0000256" key="9">
    <source>
        <dbReference type="ARBA" id="ARBA00032390"/>
    </source>
</evidence>
<dbReference type="GO" id="GO:0071555">
    <property type="term" value="P:cell wall organization"/>
    <property type="evidence" value="ECO:0007669"/>
    <property type="project" value="UniProtKB-KW"/>
</dbReference>
<dbReference type="EC" id="3.5.1.28" evidence="3"/>
<dbReference type="KEGG" id="sje:AAV35_000450"/>
<dbReference type="eggNOG" id="COG0860">
    <property type="taxonomic scope" value="Bacteria"/>
</dbReference>
<dbReference type="GO" id="GO:0009254">
    <property type="term" value="P:peptidoglycan turnover"/>
    <property type="evidence" value="ECO:0007669"/>
    <property type="project" value="TreeGrafter"/>
</dbReference>
<dbReference type="GO" id="GO:0030420">
    <property type="term" value="P:establishment of competence for transformation"/>
    <property type="evidence" value="ECO:0007669"/>
    <property type="project" value="UniProtKB-KW"/>
</dbReference>
<evidence type="ECO:0000313" key="12">
    <source>
        <dbReference type="EMBL" id="AKG05824.1"/>
    </source>
</evidence>
<dbReference type="PANTHER" id="PTHR30417:SF11">
    <property type="entry name" value="N-ACETYLMURAMOYL-L-ALANINE AMIDASE XLYA"/>
    <property type="match status" value="1"/>
</dbReference>
<keyword evidence="5" id="KW-0749">Sporulation</keyword>
<evidence type="ECO:0000313" key="15">
    <source>
        <dbReference type="Proteomes" id="UP000092654"/>
    </source>
</evidence>
<dbReference type="OrthoDB" id="9794294at2"/>
<reference evidence="13 14" key="1">
    <citation type="journal article" date="2012" name="J. Bacteriol.">
        <title>Draft Genome Sequence of Salimicrobium sp. Strain MJ3, Isolated from Myulchi-Jeot, Korean Fermented Seafood.</title>
        <authorList>
            <person name="Lee S.H."/>
            <person name="Jung J.Y."/>
            <person name="Jeon C.O."/>
        </authorList>
    </citation>
    <scope>NUCLEOTIDE SEQUENCE [LARGE SCALE GENOMIC DNA]</scope>
    <source>
        <strain evidence="13 14">MJ3</strain>
    </source>
</reference>
<evidence type="ECO:0000256" key="7">
    <source>
        <dbReference type="ARBA" id="ARBA00023316"/>
    </source>
</evidence>
<dbReference type="EMBL" id="AMPQ01000029">
    <property type="protein sequence ID" value="EKE30816.1"/>
    <property type="molecule type" value="Genomic_DNA"/>
</dbReference>
<evidence type="ECO:0000313" key="13">
    <source>
        <dbReference type="EMBL" id="EKE30816.1"/>
    </source>
</evidence>
<name>K2FIA4_9BACI</name>
<dbReference type="GO" id="GO:0008745">
    <property type="term" value="F:N-acetylmuramoyl-L-alanine amidase activity"/>
    <property type="evidence" value="ECO:0007669"/>
    <property type="project" value="UniProtKB-EC"/>
</dbReference>
<dbReference type="Proteomes" id="UP000092654">
    <property type="component" value="Chromosome"/>
</dbReference>
<keyword evidence="14" id="KW-1185">Reference proteome</keyword>
<dbReference type="Pfam" id="PF01510">
    <property type="entry name" value="Amidase_2"/>
    <property type="match status" value="1"/>
</dbReference>
<protein>
    <recommendedName>
        <fullName evidence="3">N-acetylmuramoyl-L-alanine amidase</fullName>
        <ecNumber evidence="3">3.5.1.28</ecNumber>
    </recommendedName>
    <alternativeName>
        <fullName evidence="9">Autolysin</fullName>
    </alternativeName>
    <alternativeName>
        <fullName evidence="8">Cell wall hydrolase</fullName>
    </alternativeName>
</protein>
<keyword evidence="4" id="KW-0378">Hydrolase</keyword>
<evidence type="ECO:0000256" key="2">
    <source>
        <dbReference type="ARBA" id="ARBA00007553"/>
    </source>
</evidence>
<keyword evidence="12" id="KW-0614">Plasmid</keyword>
<dbReference type="InterPro" id="IPR044081">
    <property type="entry name" value="DUF5776"/>
</dbReference>
<keyword evidence="7" id="KW-0961">Cell wall biogenesis/degradation</keyword>
<dbReference type="PANTHER" id="PTHR30417">
    <property type="entry name" value="N-ACETYLMURAMOYL-L-ALANINE AMIDASE AMID"/>
    <property type="match status" value="1"/>
</dbReference>
<dbReference type="STRING" id="1230341.AAV35_000450"/>
<evidence type="ECO:0000256" key="6">
    <source>
        <dbReference type="ARBA" id="ARBA00023287"/>
    </source>
</evidence>
<dbReference type="AlphaFoldDB" id="K2FIA4"/>
<evidence type="ECO:0000256" key="8">
    <source>
        <dbReference type="ARBA" id="ARBA00030881"/>
    </source>
</evidence>
<keyword evidence="6" id="KW-0178">Competence</keyword>
<reference evidence="12 15" key="2">
    <citation type="submission" date="2015-06" db="EMBL/GenBank/DDBJ databases">
        <title>Salimicrobium jeotgali MJ3, isolated from Myulchi jeot, a traditional Korean fermented seafood.</title>
        <authorList>
            <person name="Kim K.H."/>
            <person name="Jeon C.O."/>
            <person name="Jin H.M."/>
        </authorList>
    </citation>
    <scope>NUCLEOTIDE SEQUENCE [LARGE SCALE GENOMIC DNA]</scope>
    <source>
        <strain evidence="12 15">MJ3</strain>
        <plasmid evidence="15">psj52</plasmid>
        <plasmid evidence="12">pSJ52</plasmid>
    </source>
</reference>
<dbReference type="RefSeq" id="WP_008591807.1">
    <property type="nucleotide sequence ID" value="NZ_AMPQ01000029.1"/>
</dbReference>
<evidence type="ECO:0000313" key="14">
    <source>
        <dbReference type="Proteomes" id="UP000011746"/>
    </source>
</evidence>
<geneLocation type="plasmid" evidence="12">
    <name>pSJ52</name>
</geneLocation>
<dbReference type="SMART" id="SM00644">
    <property type="entry name" value="Ami_2"/>
    <property type="match status" value="1"/>
</dbReference>
<dbReference type="Proteomes" id="UP000011746">
    <property type="component" value="Unassembled WGS sequence"/>
</dbReference>
<dbReference type="GO" id="GO:0030435">
    <property type="term" value="P:sporulation resulting in formation of a cellular spore"/>
    <property type="evidence" value="ECO:0007669"/>
    <property type="project" value="UniProtKB-KW"/>
</dbReference>
<organism evidence="13 14">
    <name type="scientific">Salimicrobium jeotgali</name>
    <dbReference type="NCBI Taxonomy" id="1230341"/>
    <lineage>
        <taxon>Bacteria</taxon>
        <taxon>Bacillati</taxon>
        <taxon>Bacillota</taxon>
        <taxon>Bacilli</taxon>
        <taxon>Bacillales</taxon>
        <taxon>Bacillaceae</taxon>
        <taxon>Salimicrobium</taxon>
    </lineage>
</organism>
<evidence type="ECO:0000256" key="5">
    <source>
        <dbReference type="ARBA" id="ARBA00022969"/>
    </source>
</evidence>
<comment type="similarity">
    <text evidence="2">Belongs to the N-acetylmuramoyl-L-alanine amidase 2 family.</text>
</comment>
<evidence type="ECO:0000256" key="3">
    <source>
        <dbReference type="ARBA" id="ARBA00011901"/>
    </source>
</evidence>
<dbReference type="KEGG" id="sje:AAV35_013860"/>
<feature type="domain" description="N-acetylmuramoyl-L-alanine amidase" evidence="10">
    <location>
        <begin position="11"/>
        <end position="151"/>
    </location>
</feature>
<dbReference type="Proteomes" id="UP000092654">
    <property type="component" value="Plasmid pSJ52"/>
</dbReference>
<proteinExistence type="inferred from homology"/>
<evidence type="ECO:0000256" key="1">
    <source>
        <dbReference type="ARBA" id="ARBA00001561"/>
    </source>
</evidence>
<sequence length="227" mass="26175">MIIEDFIPKANTNRPGNPIRPSHITVHETANTDVGANAQMHANYLKSEEAQEREVSWHYTVDDSKTYQHLLEDEIGWHAGSEGNKKSIGVELCVNNDGDFFKTRNRGIKLIRLLMRKWDIPLSRVVPHYYWTGKDCPAQLLNEWSIFKDQIADRSEGPSIVDKPMLEVITEELWVYDEPDWQSKYEVVQEGEIFTIVSELTVNGSTMYQLKSGLYITGNRDFVKRIS</sequence>
<gene>
    <name evidence="11" type="ORF">AAV35_000450</name>
    <name evidence="12" type="ORF">AAV35_013860</name>
    <name evidence="13" type="ORF">MJ3_11600</name>
</gene>
<dbReference type="PATRIC" id="fig|1230341.3.peg.2351"/>
<dbReference type="eggNOG" id="COG5632">
    <property type="taxonomic scope" value="Bacteria"/>
</dbReference>
<dbReference type="EMBL" id="CP011361">
    <property type="protein sequence ID" value="AKG03400.1"/>
    <property type="molecule type" value="Genomic_DNA"/>
</dbReference>
<dbReference type="GO" id="GO:0009253">
    <property type="term" value="P:peptidoglycan catabolic process"/>
    <property type="evidence" value="ECO:0007669"/>
    <property type="project" value="InterPro"/>
</dbReference>
<dbReference type="EMBL" id="CP011362">
    <property type="protein sequence ID" value="AKG05824.1"/>
    <property type="molecule type" value="Genomic_DNA"/>
</dbReference>
<evidence type="ECO:0000313" key="11">
    <source>
        <dbReference type="EMBL" id="AKG03400.1"/>
    </source>
</evidence>
<evidence type="ECO:0000256" key="4">
    <source>
        <dbReference type="ARBA" id="ARBA00022801"/>
    </source>
</evidence>
<dbReference type="CDD" id="cd06583">
    <property type="entry name" value="PGRP"/>
    <property type="match status" value="1"/>
</dbReference>
<dbReference type="InterPro" id="IPR002502">
    <property type="entry name" value="Amidase_domain"/>
</dbReference>
<dbReference type="Gene3D" id="3.40.80.10">
    <property type="entry name" value="Peptidoglycan recognition protein-like"/>
    <property type="match status" value="1"/>
</dbReference>
<reference evidence="11" key="3">
    <citation type="submission" date="2016-11" db="EMBL/GenBank/DDBJ databases">
        <title>Salimicrobium jeotgali MJ3, isolated from Myulchi jeot, a traditional Korean fermented seafood.</title>
        <authorList>
            <person name="Kim K.H."/>
            <person name="Jeon C.O."/>
            <person name="Jin H.M."/>
        </authorList>
    </citation>
    <scope>NUCLEOTIDE SEQUENCE</scope>
    <source>
        <strain evidence="11">MJ3</strain>
    </source>
</reference>
<dbReference type="InterPro" id="IPR051206">
    <property type="entry name" value="NAMLAA_amidase_2"/>
</dbReference>
<geneLocation type="plasmid" evidence="15">
    <name>psj52</name>
</geneLocation>
<accession>K2FIA4</accession>
<dbReference type="SUPFAM" id="SSF55846">
    <property type="entry name" value="N-acetylmuramoyl-L-alanine amidase-like"/>
    <property type="match status" value="1"/>
</dbReference>